<keyword evidence="1 5" id="KW-0645">Protease</keyword>
<dbReference type="PROSITE" id="PS00134">
    <property type="entry name" value="TRYPSIN_HIS"/>
    <property type="match status" value="1"/>
</dbReference>
<dbReference type="EMBL" id="CAXITT010000025">
    <property type="protein sequence ID" value="CAL1527992.1"/>
    <property type="molecule type" value="Genomic_DNA"/>
</dbReference>
<feature type="chain" id="PRO_5043382453" description="Peptidase S1 domain-containing protein" evidence="6">
    <location>
        <begin position="28"/>
        <end position="297"/>
    </location>
</feature>
<dbReference type="InterPro" id="IPR033116">
    <property type="entry name" value="TRYPSIN_SER"/>
</dbReference>
<evidence type="ECO:0000256" key="2">
    <source>
        <dbReference type="ARBA" id="ARBA00022801"/>
    </source>
</evidence>
<dbReference type="PROSITE" id="PS00135">
    <property type="entry name" value="TRYPSIN_SER"/>
    <property type="match status" value="1"/>
</dbReference>
<keyword evidence="9" id="KW-1185">Reference proteome</keyword>
<dbReference type="PANTHER" id="PTHR24252:SF7">
    <property type="entry name" value="HYALIN"/>
    <property type="match status" value="1"/>
</dbReference>
<proteinExistence type="predicted"/>
<keyword evidence="4" id="KW-1015">Disulfide bond</keyword>
<dbReference type="InterPro" id="IPR043504">
    <property type="entry name" value="Peptidase_S1_PA_chymotrypsin"/>
</dbReference>
<keyword evidence="3 5" id="KW-0720">Serine protease</keyword>
<dbReference type="PRINTS" id="PR00722">
    <property type="entry name" value="CHYMOTRYPSIN"/>
</dbReference>
<evidence type="ECO:0000256" key="5">
    <source>
        <dbReference type="RuleBase" id="RU363034"/>
    </source>
</evidence>
<evidence type="ECO:0000313" key="9">
    <source>
        <dbReference type="Proteomes" id="UP001497497"/>
    </source>
</evidence>
<dbReference type="InterPro" id="IPR018114">
    <property type="entry name" value="TRYPSIN_HIS"/>
</dbReference>
<organism evidence="8 9">
    <name type="scientific">Lymnaea stagnalis</name>
    <name type="common">Great pond snail</name>
    <name type="synonym">Helix stagnalis</name>
    <dbReference type="NCBI Taxonomy" id="6523"/>
    <lineage>
        <taxon>Eukaryota</taxon>
        <taxon>Metazoa</taxon>
        <taxon>Spiralia</taxon>
        <taxon>Lophotrochozoa</taxon>
        <taxon>Mollusca</taxon>
        <taxon>Gastropoda</taxon>
        <taxon>Heterobranchia</taxon>
        <taxon>Euthyneura</taxon>
        <taxon>Panpulmonata</taxon>
        <taxon>Hygrophila</taxon>
        <taxon>Lymnaeoidea</taxon>
        <taxon>Lymnaeidae</taxon>
        <taxon>Lymnaea</taxon>
    </lineage>
</organism>
<dbReference type="PANTHER" id="PTHR24252">
    <property type="entry name" value="ACROSIN-RELATED"/>
    <property type="match status" value="1"/>
</dbReference>
<name>A0AAV2H2T5_LYMST</name>
<keyword evidence="2 5" id="KW-0378">Hydrolase</keyword>
<dbReference type="InterPro" id="IPR009003">
    <property type="entry name" value="Peptidase_S1_PA"/>
</dbReference>
<dbReference type="FunFam" id="2.40.10.10:FF:000003">
    <property type="entry name" value="Transmembrane serine protease 3"/>
    <property type="match status" value="1"/>
</dbReference>
<dbReference type="Pfam" id="PF00089">
    <property type="entry name" value="Trypsin"/>
    <property type="match status" value="1"/>
</dbReference>
<dbReference type="AlphaFoldDB" id="A0AAV2H2T5"/>
<accession>A0AAV2H2T5</accession>
<dbReference type="GO" id="GO:0006508">
    <property type="term" value="P:proteolysis"/>
    <property type="evidence" value="ECO:0007669"/>
    <property type="project" value="UniProtKB-KW"/>
</dbReference>
<dbReference type="PROSITE" id="PS50240">
    <property type="entry name" value="TRYPSIN_DOM"/>
    <property type="match status" value="1"/>
</dbReference>
<feature type="domain" description="Peptidase S1" evidence="7">
    <location>
        <begin position="53"/>
        <end position="287"/>
    </location>
</feature>
<evidence type="ECO:0000256" key="1">
    <source>
        <dbReference type="ARBA" id="ARBA00022670"/>
    </source>
</evidence>
<evidence type="ECO:0000313" key="8">
    <source>
        <dbReference type="EMBL" id="CAL1527992.1"/>
    </source>
</evidence>
<dbReference type="GO" id="GO:0004252">
    <property type="term" value="F:serine-type endopeptidase activity"/>
    <property type="evidence" value="ECO:0007669"/>
    <property type="project" value="InterPro"/>
</dbReference>
<dbReference type="Proteomes" id="UP001497497">
    <property type="component" value="Unassembled WGS sequence"/>
</dbReference>
<comment type="caution">
    <text evidence="8">The sequence shown here is derived from an EMBL/GenBank/DDBJ whole genome shotgun (WGS) entry which is preliminary data.</text>
</comment>
<sequence length="297" mass="32093">MRRRVFWSTFFGHFILMVLIFSEQTSTGTLTLPCASDTTSCGVAAVEPATYRIVGGGEARIGAWPWIVLLVELGYSSCGGSIISDRFILSAAHCFKGLSNNPGRWQVVAGKHHLNKVDPGQQTVQVLKILMHGDYNITTVENDIALLVLAQPLTFSDVIQPICLPTAEQGVTAGEICLLAGWGATRGTANEMVLNQVLLPIIPDDVCSLVEWYGDDFIANTTFCAGYEEGGKDACTGDSGGPLICKRDGKWFAQGISSWGYGCAEYKWPGIYTDVTKYLSWITSGMKQNSNCGNVIG</sequence>
<evidence type="ECO:0000256" key="3">
    <source>
        <dbReference type="ARBA" id="ARBA00022825"/>
    </source>
</evidence>
<dbReference type="SUPFAM" id="SSF50494">
    <property type="entry name" value="Trypsin-like serine proteases"/>
    <property type="match status" value="1"/>
</dbReference>
<keyword evidence="6" id="KW-0732">Signal</keyword>
<gene>
    <name evidence="8" type="ORF">GSLYS_00002162001</name>
</gene>
<dbReference type="Gene3D" id="2.40.10.10">
    <property type="entry name" value="Trypsin-like serine proteases"/>
    <property type="match status" value="1"/>
</dbReference>
<reference evidence="8 9" key="1">
    <citation type="submission" date="2024-04" db="EMBL/GenBank/DDBJ databases">
        <authorList>
            <consortium name="Genoscope - CEA"/>
            <person name="William W."/>
        </authorList>
    </citation>
    <scope>NUCLEOTIDE SEQUENCE [LARGE SCALE GENOMIC DNA]</scope>
</reference>
<evidence type="ECO:0000259" key="7">
    <source>
        <dbReference type="PROSITE" id="PS50240"/>
    </source>
</evidence>
<evidence type="ECO:0000256" key="4">
    <source>
        <dbReference type="ARBA" id="ARBA00023157"/>
    </source>
</evidence>
<dbReference type="InterPro" id="IPR001254">
    <property type="entry name" value="Trypsin_dom"/>
</dbReference>
<feature type="signal peptide" evidence="6">
    <location>
        <begin position="1"/>
        <end position="27"/>
    </location>
</feature>
<dbReference type="CDD" id="cd00190">
    <property type="entry name" value="Tryp_SPc"/>
    <property type="match status" value="1"/>
</dbReference>
<protein>
    <recommendedName>
        <fullName evidence="7">Peptidase S1 domain-containing protein</fullName>
    </recommendedName>
</protein>
<evidence type="ECO:0000256" key="6">
    <source>
        <dbReference type="SAM" id="SignalP"/>
    </source>
</evidence>
<dbReference type="InterPro" id="IPR001314">
    <property type="entry name" value="Peptidase_S1A"/>
</dbReference>
<dbReference type="SMART" id="SM00020">
    <property type="entry name" value="Tryp_SPc"/>
    <property type="match status" value="1"/>
</dbReference>